<evidence type="ECO:0000313" key="3">
    <source>
        <dbReference type="Proteomes" id="UP000028990"/>
    </source>
</evidence>
<feature type="region of interest" description="Disordered" evidence="1">
    <location>
        <begin position="1"/>
        <end position="43"/>
    </location>
</feature>
<name>A0A091E490_FUKDA</name>
<evidence type="ECO:0000313" key="2">
    <source>
        <dbReference type="EMBL" id="KFO29906.1"/>
    </source>
</evidence>
<reference evidence="2 3" key="1">
    <citation type="submission" date="2013-11" db="EMBL/GenBank/DDBJ databases">
        <title>The Damaraland mole rat (Fukomys damarensis) genome and evolution of African mole rats.</title>
        <authorList>
            <person name="Gladyshev V.N."/>
            <person name="Fang X."/>
        </authorList>
    </citation>
    <scope>NUCLEOTIDE SEQUENCE [LARGE SCALE GENOMIC DNA]</scope>
    <source>
        <tissue evidence="2">Liver</tissue>
    </source>
</reference>
<keyword evidence="3" id="KW-1185">Reference proteome</keyword>
<gene>
    <name evidence="2" type="ORF">H920_08694</name>
</gene>
<dbReference type="PANTHER" id="PTHR31577:SF3">
    <property type="entry name" value="PROTEIN FAM156A_FAM156B"/>
    <property type="match status" value="1"/>
</dbReference>
<dbReference type="OrthoDB" id="9536421at2759"/>
<evidence type="ECO:0000256" key="1">
    <source>
        <dbReference type="SAM" id="MobiDB-lite"/>
    </source>
</evidence>
<proteinExistence type="predicted"/>
<sequence>MDPRQKWNPGLISGSSQMPTAETSQEGTAASQPSSSEQLMMGLGDLSLSPGSNPAVPVQEGLFQQQYREEKTLLEQHWERLGFPQKKKALLGHFRRRHRDHMAPYPVERETSISFPGDRAQNRFRCQCRYCQGHMPNISGVARERNGTPSPSSWETLVQGLSGLTLSLGTNRPGILPAAAAAAAVSEEKRQLERQQESKNMFQRLFKQWLEEN</sequence>
<accession>A0A091E490</accession>
<dbReference type="Proteomes" id="UP000028990">
    <property type="component" value="Unassembled WGS sequence"/>
</dbReference>
<organism evidence="2 3">
    <name type="scientific">Fukomys damarensis</name>
    <name type="common">Damaraland mole rat</name>
    <name type="synonym">Cryptomys damarensis</name>
    <dbReference type="NCBI Taxonomy" id="885580"/>
    <lineage>
        <taxon>Eukaryota</taxon>
        <taxon>Metazoa</taxon>
        <taxon>Chordata</taxon>
        <taxon>Craniata</taxon>
        <taxon>Vertebrata</taxon>
        <taxon>Euteleostomi</taxon>
        <taxon>Mammalia</taxon>
        <taxon>Eutheria</taxon>
        <taxon>Euarchontoglires</taxon>
        <taxon>Glires</taxon>
        <taxon>Rodentia</taxon>
        <taxon>Hystricomorpha</taxon>
        <taxon>Bathyergidae</taxon>
        <taxon>Fukomys</taxon>
    </lineage>
</organism>
<feature type="compositionally biased region" description="Polar residues" evidence="1">
    <location>
        <begin position="13"/>
        <end position="38"/>
    </location>
</feature>
<dbReference type="Pfam" id="PF15549">
    <property type="entry name" value="PGC7_Stella"/>
    <property type="match status" value="1"/>
</dbReference>
<dbReference type="AlphaFoldDB" id="A0A091E490"/>
<dbReference type="PANTHER" id="PTHR31577">
    <property type="entry name" value="DEVELOPMENTAL PLURIPOTENCY-ASSOCIATED PROTEIN 3-RELATED"/>
    <property type="match status" value="1"/>
</dbReference>
<protein>
    <submittedName>
        <fullName evidence="2">Protein FAM156A</fullName>
    </submittedName>
</protein>
<dbReference type="EMBL" id="KN122542">
    <property type="protein sequence ID" value="KFO29906.1"/>
    <property type="molecule type" value="Genomic_DNA"/>
</dbReference>
<dbReference type="InterPro" id="IPR029096">
    <property type="entry name" value="Dppa3"/>
</dbReference>
<dbReference type="eggNOG" id="ENOG502TAXT">
    <property type="taxonomic scope" value="Eukaryota"/>
</dbReference>